<keyword evidence="1" id="KW-0812">Transmembrane</keyword>
<feature type="transmembrane region" description="Helical" evidence="1">
    <location>
        <begin position="7"/>
        <end position="27"/>
    </location>
</feature>
<accession>A0A6T9Y1P2</accession>
<dbReference type="AlphaFoldDB" id="A0A6T9Y1P2"/>
<proteinExistence type="predicted"/>
<dbReference type="EMBL" id="LR812090">
    <property type="protein sequence ID" value="CAB9494214.1"/>
    <property type="molecule type" value="Genomic_DNA"/>
</dbReference>
<keyword evidence="1" id="KW-1133">Transmembrane helix</keyword>
<sequence>MIKNEIPARIILTFFAIAPIYLAAGYFQADKPFAAISMLLISMLFLITQVNIKQFLVPEKKPKPKLVFLQIFIAVISLALLAAKLLGVT</sequence>
<feature type="transmembrane region" description="Helical" evidence="1">
    <location>
        <begin position="64"/>
        <end position="86"/>
    </location>
</feature>
<feature type="transmembrane region" description="Helical" evidence="1">
    <location>
        <begin position="33"/>
        <end position="52"/>
    </location>
</feature>
<evidence type="ECO:0000313" key="2">
    <source>
        <dbReference type="EMBL" id="CAB9494214.1"/>
    </source>
</evidence>
<gene>
    <name evidence="2" type="ORF">ALFOR1_31178</name>
</gene>
<keyword evidence="1" id="KW-0472">Membrane</keyword>
<protein>
    <submittedName>
        <fullName evidence="2">Uncharacterized protein</fullName>
    </submittedName>
</protein>
<evidence type="ECO:0000313" key="3">
    <source>
        <dbReference type="Proteomes" id="UP000509458"/>
    </source>
</evidence>
<reference evidence="2 3" key="1">
    <citation type="submission" date="2020-06" db="EMBL/GenBank/DDBJ databases">
        <authorList>
            <person name="Duchaud E."/>
        </authorList>
    </citation>
    <scope>NUCLEOTIDE SEQUENCE [LARGE SCALE GENOMIC DNA]</scope>
    <source>
        <strain evidence="2">Alteromonas fortis</strain>
    </source>
</reference>
<dbReference type="Proteomes" id="UP000509458">
    <property type="component" value="Chromosome"/>
</dbReference>
<dbReference type="RefSeq" id="WP_179983612.1">
    <property type="nucleotide sequence ID" value="NZ_LR812090.1"/>
</dbReference>
<organism evidence="2 3">
    <name type="scientific">Alteromonas macleodii</name>
    <name type="common">Pseudoalteromonas macleodii</name>
    <dbReference type="NCBI Taxonomy" id="28108"/>
    <lineage>
        <taxon>Bacteria</taxon>
        <taxon>Pseudomonadati</taxon>
        <taxon>Pseudomonadota</taxon>
        <taxon>Gammaproteobacteria</taxon>
        <taxon>Alteromonadales</taxon>
        <taxon>Alteromonadaceae</taxon>
        <taxon>Alteromonas/Salinimonas group</taxon>
        <taxon>Alteromonas</taxon>
    </lineage>
</organism>
<evidence type="ECO:0000256" key="1">
    <source>
        <dbReference type="SAM" id="Phobius"/>
    </source>
</evidence>
<name>A0A6T9Y1P2_ALTMA</name>